<feature type="binding site" evidence="3">
    <location>
        <position position="45"/>
    </location>
    <ligand>
        <name>ATP</name>
        <dbReference type="ChEBI" id="CHEBI:30616"/>
    </ligand>
</feature>
<evidence type="ECO:0000313" key="6">
    <source>
        <dbReference type="EMBL" id="KAK3013203.1"/>
    </source>
</evidence>
<dbReference type="GO" id="GO:0005524">
    <property type="term" value="F:ATP binding"/>
    <property type="evidence" value="ECO:0007669"/>
    <property type="project" value="UniProtKB-UniRule"/>
</dbReference>
<dbReference type="AlphaFoldDB" id="A0AA88VSV2"/>
<sequence length="224" mass="24565">MKLYTTEEIKKATDDFKESRILGRGGNGTVYKGMLPDGSIVAVKKSNIVGENQLGALAYLHSYAMTAIFHRDITPGNILLDENYRDVLSDFGLSRSVPLSETHLTTTVGGTYGYLDLDYFRPGQFSDKSDVYVGFDRSNPIRWPNGKQSNGSLLSGVAFSDLPKPSIRVDLPDLADRYRDLTRSGGLYASSPATAPPSSSIFLRSPSKHFSQTTQQNGESLIIK</sequence>
<feature type="region of interest" description="Disordered" evidence="4">
    <location>
        <begin position="204"/>
        <end position="224"/>
    </location>
</feature>
<keyword evidence="7" id="KW-1185">Reference proteome</keyword>
<dbReference type="InterPro" id="IPR011009">
    <property type="entry name" value="Kinase-like_dom_sf"/>
</dbReference>
<dbReference type="PROSITE" id="PS00109">
    <property type="entry name" value="PROTEIN_KINASE_TYR"/>
    <property type="match status" value="1"/>
</dbReference>
<dbReference type="InterPro" id="IPR045274">
    <property type="entry name" value="WAK-like"/>
</dbReference>
<organism evidence="6 7">
    <name type="scientific">Escallonia herrerae</name>
    <dbReference type="NCBI Taxonomy" id="1293975"/>
    <lineage>
        <taxon>Eukaryota</taxon>
        <taxon>Viridiplantae</taxon>
        <taxon>Streptophyta</taxon>
        <taxon>Embryophyta</taxon>
        <taxon>Tracheophyta</taxon>
        <taxon>Spermatophyta</taxon>
        <taxon>Magnoliopsida</taxon>
        <taxon>eudicotyledons</taxon>
        <taxon>Gunneridae</taxon>
        <taxon>Pentapetalae</taxon>
        <taxon>asterids</taxon>
        <taxon>campanulids</taxon>
        <taxon>Escalloniales</taxon>
        <taxon>Escalloniaceae</taxon>
        <taxon>Escallonia</taxon>
    </lineage>
</organism>
<keyword evidence="2 3" id="KW-0067">ATP-binding</keyword>
<dbReference type="PROSITE" id="PS00107">
    <property type="entry name" value="PROTEIN_KINASE_ATP"/>
    <property type="match status" value="1"/>
</dbReference>
<dbReference type="InterPro" id="IPR000719">
    <property type="entry name" value="Prot_kinase_dom"/>
</dbReference>
<name>A0AA88VSV2_9ASTE</name>
<dbReference type="GO" id="GO:0004674">
    <property type="term" value="F:protein serine/threonine kinase activity"/>
    <property type="evidence" value="ECO:0007669"/>
    <property type="project" value="TreeGrafter"/>
</dbReference>
<dbReference type="Gene3D" id="1.10.510.10">
    <property type="entry name" value="Transferase(Phosphotransferase) domain 1"/>
    <property type="match status" value="2"/>
</dbReference>
<dbReference type="SUPFAM" id="SSF56112">
    <property type="entry name" value="Protein kinase-like (PK-like)"/>
    <property type="match status" value="1"/>
</dbReference>
<comment type="caution">
    <text evidence="6">The sequence shown here is derived from an EMBL/GenBank/DDBJ whole genome shotgun (WGS) entry which is preliminary data.</text>
</comment>
<evidence type="ECO:0000256" key="3">
    <source>
        <dbReference type="PROSITE-ProRule" id="PRU10141"/>
    </source>
</evidence>
<evidence type="ECO:0000256" key="1">
    <source>
        <dbReference type="ARBA" id="ARBA00022741"/>
    </source>
</evidence>
<accession>A0AA88VSV2</accession>
<dbReference type="InterPro" id="IPR017441">
    <property type="entry name" value="Protein_kinase_ATP_BS"/>
</dbReference>
<dbReference type="Pfam" id="PF00069">
    <property type="entry name" value="Pkinase"/>
    <property type="match status" value="1"/>
</dbReference>
<feature type="domain" description="Protein kinase" evidence="5">
    <location>
        <begin position="1"/>
        <end position="224"/>
    </location>
</feature>
<evidence type="ECO:0000256" key="2">
    <source>
        <dbReference type="ARBA" id="ARBA00022840"/>
    </source>
</evidence>
<protein>
    <recommendedName>
        <fullName evidence="5">Protein kinase domain-containing protein</fullName>
    </recommendedName>
</protein>
<evidence type="ECO:0000313" key="7">
    <source>
        <dbReference type="Proteomes" id="UP001188597"/>
    </source>
</evidence>
<dbReference type="Proteomes" id="UP001188597">
    <property type="component" value="Unassembled WGS sequence"/>
</dbReference>
<feature type="compositionally biased region" description="Polar residues" evidence="4">
    <location>
        <begin position="208"/>
        <end position="224"/>
    </location>
</feature>
<evidence type="ECO:0000259" key="5">
    <source>
        <dbReference type="PROSITE" id="PS50011"/>
    </source>
</evidence>
<evidence type="ECO:0000256" key="4">
    <source>
        <dbReference type="SAM" id="MobiDB-lite"/>
    </source>
</evidence>
<dbReference type="InterPro" id="IPR008266">
    <property type="entry name" value="Tyr_kinase_AS"/>
</dbReference>
<dbReference type="EMBL" id="JAVXUP010001316">
    <property type="protein sequence ID" value="KAK3013203.1"/>
    <property type="molecule type" value="Genomic_DNA"/>
</dbReference>
<dbReference type="GO" id="GO:0005886">
    <property type="term" value="C:plasma membrane"/>
    <property type="evidence" value="ECO:0007669"/>
    <property type="project" value="TreeGrafter"/>
</dbReference>
<dbReference type="PANTHER" id="PTHR27005">
    <property type="entry name" value="WALL-ASSOCIATED RECEPTOR KINASE-LIKE 21"/>
    <property type="match status" value="1"/>
</dbReference>
<dbReference type="GO" id="GO:0007166">
    <property type="term" value="P:cell surface receptor signaling pathway"/>
    <property type="evidence" value="ECO:0007669"/>
    <property type="project" value="InterPro"/>
</dbReference>
<reference evidence="6" key="1">
    <citation type="submission" date="2022-12" db="EMBL/GenBank/DDBJ databases">
        <title>Draft genome assemblies for two species of Escallonia (Escalloniales).</title>
        <authorList>
            <person name="Chanderbali A."/>
            <person name="Dervinis C."/>
            <person name="Anghel I."/>
            <person name="Soltis D."/>
            <person name="Soltis P."/>
            <person name="Zapata F."/>
        </authorList>
    </citation>
    <scope>NUCLEOTIDE SEQUENCE</scope>
    <source>
        <strain evidence="6">UCBG64.0493</strain>
        <tissue evidence="6">Leaf</tissue>
    </source>
</reference>
<dbReference type="PANTHER" id="PTHR27005:SF353">
    <property type="entry name" value="WALL-ASSOCIATED RECEPTOR KINASE-LIKE 22"/>
    <property type="match status" value="1"/>
</dbReference>
<keyword evidence="1 3" id="KW-0547">Nucleotide-binding</keyword>
<proteinExistence type="predicted"/>
<dbReference type="PROSITE" id="PS50011">
    <property type="entry name" value="PROTEIN_KINASE_DOM"/>
    <property type="match status" value="1"/>
</dbReference>
<gene>
    <name evidence="6" type="ORF">RJ639_010391</name>
</gene>